<proteinExistence type="predicted"/>
<keyword evidence="3" id="KW-1185">Reference proteome</keyword>
<dbReference type="Proteomes" id="UP000749646">
    <property type="component" value="Unassembled WGS sequence"/>
</dbReference>
<gene>
    <name evidence="2" type="ORF">BGZ65_005733</name>
</gene>
<dbReference type="OrthoDB" id="408631at2759"/>
<evidence type="ECO:0000313" key="2">
    <source>
        <dbReference type="EMBL" id="KAF9963135.1"/>
    </source>
</evidence>
<reference evidence="2" key="1">
    <citation type="journal article" date="2020" name="Fungal Divers.">
        <title>Resolving the Mortierellaceae phylogeny through synthesis of multi-gene phylogenetics and phylogenomics.</title>
        <authorList>
            <person name="Vandepol N."/>
            <person name="Liber J."/>
            <person name="Desiro A."/>
            <person name="Na H."/>
            <person name="Kennedy M."/>
            <person name="Barry K."/>
            <person name="Grigoriev I.V."/>
            <person name="Miller A.N."/>
            <person name="O'Donnell K."/>
            <person name="Stajich J.E."/>
            <person name="Bonito G."/>
        </authorList>
    </citation>
    <scope>NUCLEOTIDE SEQUENCE</scope>
    <source>
        <strain evidence="2">MES-2147</strain>
    </source>
</reference>
<accession>A0A9P6J7M0</accession>
<organism evidence="2 3">
    <name type="scientific">Modicella reniformis</name>
    <dbReference type="NCBI Taxonomy" id="1440133"/>
    <lineage>
        <taxon>Eukaryota</taxon>
        <taxon>Fungi</taxon>
        <taxon>Fungi incertae sedis</taxon>
        <taxon>Mucoromycota</taxon>
        <taxon>Mortierellomycotina</taxon>
        <taxon>Mortierellomycetes</taxon>
        <taxon>Mortierellales</taxon>
        <taxon>Mortierellaceae</taxon>
        <taxon>Modicella</taxon>
    </lineage>
</organism>
<evidence type="ECO:0000256" key="1">
    <source>
        <dbReference type="SAM" id="MobiDB-lite"/>
    </source>
</evidence>
<protein>
    <submittedName>
        <fullName evidence="2">Uncharacterized protein</fullName>
    </submittedName>
</protein>
<evidence type="ECO:0000313" key="3">
    <source>
        <dbReference type="Proteomes" id="UP000749646"/>
    </source>
</evidence>
<dbReference type="AlphaFoldDB" id="A0A9P6J7M0"/>
<dbReference type="EMBL" id="JAAAHW010006320">
    <property type="protein sequence ID" value="KAF9963135.1"/>
    <property type="molecule type" value="Genomic_DNA"/>
</dbReference>
<feature type="region of interest" description="Disordered" evidence="1">
    <location>
        <begin position="77"/>
        <end position="104"/>
    </location>
</feature>
<comment type="caution">
    <text evidence="2">The sequence shown here is derived from an EMBL/GenBank/DDBJ whole genome shotgun (WGS) entry which is preliminary data.</text>
</comment>
<name>A0A9P6J7M0_9FUNG</name>
<feature type="non-terminal residue" evidence="2">
    <location>
        <position position="1"/>
    </location>
</feature>
<feature type="region of interest" description="Disordered" evidence="1">
    <location>
        <begin position="125"/>
        <end position="144"/>
    </location>
</feature>
<sequence length="200" mass="22530">GGVLKYSALYLVGKTPPTQPFIHGCGVAILSSASDHCSIYQRRKAFGFGLNKQQTNAGLGKPEQRARWAIPVYGHPLVDREQNQSRQDKDTMSDGHGHDRDRGAQGHAWKAYWVPFQDQFCNAKDDARQQEGSQKQQQEGRAKVDDVSMVKVGEGCDLVVLYTHGRGFIDGHPLQSLDMFRRIMKYAQQEHNVKAWILVH</sequence>